<sequence>MLLQYGSLSFSQDRIRAVWSDPENENQGRKSAYELQSLIDHHSPHGLPNTGKAKKHTKIFDRATDILGQLPATSPTILGALRYQGSFDDGFVLPGSLGDLALNDSPDPTWERLLVVNFVDTIVLRLVLCTAQREFAREYGPPPLVRLLNATIFLLRTSLDLANEGRGNRQRWAIVCAFLWTSWQRVLMLHLRSVVGRQLSGFDYNIQGLNSIRAQNIVPEIFEYRRQVQQTELKITPYLCAWAYRNLVEDRACVSTDLRRCTQLYQECFGSKPAICNLENKQCSGVSSVNCGRFEHTEVTNQSTHAKECRGSCQRLFWCRSSFLGVPGPKAIDTSTTEASGLRYCKVTQETLTVSHVWSHGQGGRPDPGSPEGTGFNMCLHERYTKIATSLGCLSYWIDTPCIPSEEDLRWECIANITQIFTLSNITLVCDRDIMSIDISDPDAKICEQLLATLLISDWNMRAWTLLESMRGRRSLYLLCLDDKVIKLYDVLQTVYQRGRIEVAIPFLTRSYLLPPDDITGMELFEGGGSVATEEDRQIAEGFISIGEATVLLSHRHATRDEDDLLIWSLLVGDIEGDAAEMWKRQVGKSVSTGALVSSAPRLQSTPGLRWAPCRPTMARRSADASSPVHEKTYLAYGGGDSKSGEITTNGLRARWLTFRFSVADPGAGSSVPPNEIDSVIEGLRVVKELHLEGFAKGILLQVCPSGGPSNVPLPYPGSNNHVIVVGGSHDGIGWEWRGIFEWDRRCPLPPFTVEEILLV</sequence>
<evidence type="ECO:0008006" key="3">
    <source>
        <dbReference type="Google" id="ProtNLM"/>
    </source>
</evidence>
<keyword evidence="2" id="KW-1185">Reference proteome</keyword>
<organism evidence="1 2">
    <name type="scientific">Exophiala viscosa</name>
    <dbReference type="NCBI Taxonomy" id="2486360"/>
    <lineage>
        <taxon>Eukaryota</taxon>
        <taxon>Fungi</taxon>
        <taxon>Dikarya</taxon>
        <taxon>Ascomycota</taxon>
        <taxon>Pezizomycotina</taxon>
        <taxon>Eurotiomycetes</taxon>
        <taxon>Chaetothyriomycetidae</taxon>
        <taxon>Chaetothyriales</taxon>
        <taxon>Herpotrichiellaceae</taxon>
        <taxon>Exophiala</taxon>
    </lineage>
</organism>
<dbReference type="PANTHER" id="PTHR39596:SF4">
    <property type="entry name" value="HET DOMAIN PROTEIN (AFU_ORTHOLOGUE AFUA_3G03140)-RELATED"/>
    <property type="match status" value="1"/>
</dbReference>
<dbReference type="EMBL" id="MU404353">
    <property type="protein sequence ID" value="KAI1614443.1"/>
    <property type="molecule type" value="Genomic_DNA"/>
</dbReference>
<comment type="caution">
    <text evidence="1">The sequence shown here is derived from an EMBL/GenBank/DDBJ whole genome shotgun (WGS) entry which is preliminary data.</text>
</comment>
<proteinExistence type="predicted"/>
<evidence type="ECO:0000313" key="1">
    <source>
        <dbReference type="EMBL" id="KAI1614443.1"/>
    </source>
</evidence>
<evidence type="ECO:0000313" key="2">
    <source>
        <dbReference type="Proteomes" id="UP001203852"/>
    </source>
</evidence>
<name>A0AAN6DYK2_9EURO</name>
<dbReference type="AlphaFoldDB" id="A0AAN6DYK2"/>
<gene>
    <name evidence="1" type="ORF">EDD36DRAFT_382566</name>
</gene>
<dbReference type="PANTHER" id="PTHR39596">
    <property type="match status" value="1"/>
</dbReference>
<accession>A0AAN6DYK2</accession>
<protein>
    <recommendedName>
        <fullName evidence="3">Heterokaryon incompatibility domain-containing protein</fullName>
    </recommendedName>
</protein>
<reference evidence="1" key="1">
    <citation type="journal article" date="2022" name="bioRxiv">
        <title>Deciphering the potential niche of two novel black yeast fungi from a biological soil crust based on their genomes, phenotypes, and melanin regulation.</title>
        <authorList>
            <consortium name="DOE Joint Genome Institute"/>
            <person name="Carr E.C."/>
            <person name="Barton Q."/>
            <person name="Grambo S."/>
            <person name="Sullivan M."/>
            <person name="Renfro C.M."/>
            <person name="Kuo A."/>
            <person name="Pangilinan J."/>
            <person name="Lipzen A."/>
            <person name="Keymanesh K."/>
            <person name="Savage E."/>
            <person name="Barry K."/>
            <person name="Grigoriev I.V."/>
            <person name="Riekhof W.R."/>
            <person name="Harris S.S."/>
        </authorList>
    </citation>
    <scope>NUCLEOTIDE SEQUENCE</scope>
    <source>
        <strain evidence="1">JF 03-4F</strain>
    </source>
</reference>
<dbReference type="Proteomes" id="UP001203852">
    <property type="component" value="Unassembled WGS sequence"/>
</dbReference>